<evidence type="ECO:0000313" key="4">
    <source>
        <dbReference type="Proteomes" id="UP000321224"/>
    </source>
</evidence>
<evidence type="ECO:0000313" key="2">
    <source>
        <dbReference type="EMBL" id="SDE60877.1"/>
    </source>
</evidence>
<reference evidence="1 4" key="2">
    <citation type="submission" date="2019-07" db="EMBL/GenBank/DDBJ databases">
        <title>Whole genome shotgun sequence of Myxococcus virescens NBRC 100334.</title>
        <authorList>
            <person name="Hosoyama A."/>
            <person name="Uohara A."/>
            <person name="Ohji S."/>
            <person name="Ichikawa N."/>
        </authorList>
    </citation>
    <scope>NUCLEOTIDE SEQUENCE [LARGE SCALE GENOMIC DNA]</scope>
    <source>
        <strain evidence="1 4">NBRC 100334</strain>
    </source>
</reference>
<dbReference type="Proteomes" id="UP000198717">
    <property type="component" value="Unassembled WGS sequence"/>
</dbReference>
<accession>A0A511HMS5</accession>
<proteinExistence type="predicted"/>
<name>A0A511HMS5_9BACT</name>
<dbReference type="AlphaFoldDB" id="A0A511HMS5"/>
<organism evidence="1 4">
    <name type="scientific">Myxococcus virescens</name>
    <dbReference type="NCBI Taxonomy" id="83456"/>
    <lineage>
        <taxon>Bacteria</taxon>
        <taxon>Pseudomonadati</taxon>
        <taxon>Myxococcota</taxon>
        <taxon>Myxococcia</taxon>
        <taxon>Myxococcales</taxon>
        <taxon>Cystobacterineae</taxon>
        <taxon>Myxococcaceae</taxon>
        <taxon>Myxococcus</taxon>
    </lineage>
</organism>
<evidence type="ECO:0000313" key="3">
    <source>
        <dbReference type="Proteomes" id="UP000198717"/>
    </source>
</evidence>
<dbReference type="EMBL" id="BJVY01000056">
    <property type="protein sequence ID" value="GEL74888.1"/>
    <property type="molecule type" value="Genomic_DNA"/>
</dbReference>
<dbReference type="RefSeq" id="WP_143043190.1">
    <property type="nucleotide sequence ID" value="NZ_BJVY01000056.1"/>
</dbReference>
<keyword evidence="3" id="KW-1185">Reference proteome</keyword>
<evidence type="ECO:0000313" key="1">
    <source>
        <dbReference type="EMBL" id="GEL74888.1"/>
    </source>
</evidence>
<dbReference type="Proteomes" id="UP000321224">
    <property type="component" value="Unassembled WGS sequence"/>
</dbReference>
<comment type="caution">
    <text evidence="1">The sequence shown here is derived from an EMBL/GenBank/DDBJ whole genome shotgun (WGS) entry which is preliminary data.</text>
</comment>
<dbReference type="EMBL" id="FNAJ01000009">
    <property type="protein sequence ID" value="SDE60877.1"/>
    <property type="molecule type" value="Genomic_DNA"/>
</dbReference>
<sequence length="183" mass="19788">MSNTSDGLQSQLGVKEHSNTLTFRGMKDAQFSLQSYSITSGQPFDGVRSQGGATLSVLAGRKHSKPVGDWYNAQPAGAKLHTHTELSAPDELNFAIRGTLTLDDGNGPIVCENVVIAQGCWGSVNYWWFTAPGMVSSNEDVQYAGQAGTLQCSQRGRPIRLHFITEGGDNRDYYDAITVKVTS</sequence>
<reference evidence="2 3" key="1">
    <citation type="submission" date="2016-10" db="EMBL/GenBank/DDBJ databases">
        <authorList>
            <person name="Varghese N."/>
            <person name="Submissions S."/>
        </authorList>
    </citation>
    <scope>NUCLEOTIDE SEQUENCE [LARGE SCALE GENOMIC DNA]</scope>
    <source>
        <strain evidence="2 3">DSM 2260</strain>
    </source>
</reference>
<protein>
    <submittedName>
        <fullName evidence="1">Uncharacterized protein</fullName>
    </submittedName>
</protein>
<gene>
    <name evidence="1" type="ORF">MVI01_66720</name>
    <name evidence="2" type="ORF">SAMN04488504_10961</name>
</gene>